<organism evidence="8 9">
    <name type="scientific">Thalassiosira pseudonana</name>
    <name type="common">Marine diatom</name>
    <name type="synonym">Cyclotella nana</name>
    <dbReference type="NCBI Taxonomy" id="35128"/>
    <lineage>
        <taxon>Eukaryota</taxon>
        <taxon>Sar</taxon>
        <taxon>Stramenopiles</taxon>
        <taxon>Ochrophyta</taxon>
        <taxon>Bacillariophyta</taxon>
        <taxon>Coscinodiscophyceae</taxon>
        <taxon>Thalassiosirophycidae</taxon>
        <taxon>Thalassiosirales</taxon>
        <taxon>Thalassiosiraceae</taxon>
        <taxon>Thalassiosira</taxon>
    </lineage>
</organism>
<dbReference type="KEGG" id="tps:THAPSDRAFT_25223"/>
<dbReference type="SMART" id="SM00487">
    <property type="entry name" value="DEXDc"/>
    <property type="match status" value="1"/>
</dbReference>
<dbReference type="CDD" id="cd04369">
    <property type="entry name" value="Bromodomain"/>
    <property type="match status" value="1"/>
</dbReference>
<dbReference type="SUPFAM" id="SSF47370">
    <property type="entry name" value="Bromodomain"/>
    <property type="match status" value="1"/>
</dbReference>
<evidence type="ECO:0000313" key="9">
    <source>
        <dbReference type="Proteomes" id="UP000001449"/>
    </source>
</evidence>
<feature type="compositionally biased region" description="Polar residues" evidence="6">
    <location>
        <begin position="215"/>
        <end position="227"/>
    </location>
</feature>
<dbReference type="InterPro" id="IPR027417">
    <property type="entry name" value="P-loop_NTPase"/>
</dbReference>
<feature type="region of interest" description="Disordered" evidence="6">
    <location>
        <begin position="1441"/>
        <end position="1460"/>
    </location>
</feature>
<dbReference type="eggNOG" id="KOG1474">
    <property type="taxonomic scope" value="Eukaryota"/>
</dbReference>
<reference evidence="8 9" key="2">
    <citation type="journal article" date="2008" name="Nature">
        <title>The Phaeodactylum genome reveals the evolutionary history of diatom genomes.</title>
        <authorList>
            <person name="Bowler C."/>
            <person name="Allen A.E."/>
            <person name="Badger J.H."/>
            <person name="Grimwood J."/>
            <person name="Jabbari K."/>
            <person name="Kuo A."/>
            <person name="Maheswari U."/>
            <person name="Martens C."/>
            <person name="Maumus F."/>
            <person name="Otillar R.P."/>
            <person name="Rayko E."/>
            <person name="Salamov A."/>
            <person name="Vandepoele K."/>
            <person name="Beszteri B."/>
            <person name="Gruber A."/>
            <person name="Heijde M."/>
            <person name="Katinka M."/>
            <person name="Mock T."/>
            <person name="Valentin K."/>
            <person name="Verret F."/>
            <person name="Berges J.A."/>
            <person name="Brownlee C."/>
            <person name="Cadoret J.P."/>
            <person name="Chiovitti A."/>
            <person name="Choi C.J."/>
            <person name="Coesel S."/>
            <person name="De Martino A."/>
            <person name="Detter J.C."/>
            <person name="Durkin C."/>
            <person name="Falciatore A."/>
            <person name="Fournet J."/>
            <person name="Haruta M."/>
            <person name="Huysman M.J."/>
            <person name="Jenkins B.D."/>
            <person name="Jiroutova K."/>
            <person name="Jorgensen R.E."/>
            <person name="Joubert Y."/>
            <person name="Kaplan A."/>
            <person name="Kroger N."/>
            <person name="Kroth P.G."/>
            <person name="La Roche J."/>
            <person name="Lindquist E."/>
            <person name="Lommer M."/>
            <person name="Martin-Jezequel V."/>
            <person name="Lopez P.J."/>
            <person name="Lucas S."/>
            <person name="Mangogna M."/>
            <person name="McGinnis K."/>
            <person name="Medlin L.K."/>
            <person name="Montsant A."/>
            <person name="Oudot-Le Secq M.P."/>
            <person name="Napoli C."/>
            <person name="Obornik M."/>
            <person name="Parker M.S."/>
            <person name="Petit J.L."/>
            <person name="Porcel B.M."/>
            <person name="Poulsen N."/>
            <person name="Robison M."/>
            <person name="Rychlewski L."/>
            <person name="Rynearson T.A."/>
            <person name="Schmutz J."/>
            <person name="Shapiro H."/>
            <person name="Siaut M."/>
            <person name="Stanley M."/>
            <person name="Sussman M.R."/>
            <person name="Taylor A.R."/>
            <person name="Vardi A."/>
            <person name="von Dassow P."/>
            <person name="Vyverman W."/>
            <person name="Willis A."/>
            <person name="Wyrwicz L.S."/>
            <person name="Rokhsar D.S."/>
            <person name="Weissenbach J."/>
            <person name="Armbrust E.V."/>
            <person name="Green B.R."/>
            <person name="Van de Peer Y."/>
            <person name="Grigoriev I.V."/>
        </authorList>
    </citation>
    <scope>NUCLEOTIDE SEQUENCE [LARGE SCALE GENOMIC DNA]</scope>
    <source>
        <strain evidence="8 9">CCMP1335</strain>
    </source>
</reference>
<evidence type="ECO:0000313" key="8">
    <source>
        <dbReference type="EMBL" id="EED88178.1"/>
    </source>
</evidence>
<feature type="region of interest" description="Disordered" evidence="6">
    <location>
        <begin position="214"/>
        <end position="249"/>
    </location>
</feature>
<dbReference type="Pfam" id="PF00176">
    <property type="entry name" value="SNF2-rel_dom"/>
    <property type="match status" value="1"/>
</dbReference>
<dbReference type="InterPro" id="IPR001650">
    <property type="entry name" value="Helicase_C-like"/>
</dbReference>
<keyword evidence="2" id="KW-0378">Hydrolase</keyword>
<proteinExistence type="predicted"/>
<dbReference type="CDD" id="cd09917">
    <property type="entry name" value="F-box_SF"/>
    <property type="match status" value="1"/>
</dbReference>
<dbReference type="InterPro" id="IPR036427">
    <property type="entry name" value="Bromodomain-like_sf"/>
</dbReference>
<dbReference type="Gene3D" id="1.20.920.10">
    <property type="entry name" value="Bromodomain-like"/>
    <property type="match status" value="1"/>
</dbReference>
<dbReference type="CDD" id="cd18793">
    <property type="entry name" value="SF2_C_SNF"/>
    <property type="match status" value="1"/>
</dbReference>
<keyword evidence="9" id="KW-1185">Reference proteome</keyword>
<dbReference type="GeneID" id="7453124"/>
<dbReference type="SMART" id="SM00297">
    <property type="entry name" value="BROMO"/>
    <property type="match status" value="1"/>
</dbReference>
<feature type="region of interest" description="Disordered" evidence="6">
    <location>
        <begin position="302"/>
        <end position="325"/>
    </location>
</feature>
<dbReference type="Pfam" id="PF00271">
    <property type="entry name" value="Helicase_C"/>
    <property type="match status" value="1"/>
</dbReference>
<sequence>MNHQSQHSPSCQSLRRSEVGYVILEECEVVLVDEAPSHQYDKDDDNDTDGGDEVASAYQQPATQGTKLGKWYKVDLHKPNNEIGPQSNPNNNDLVLYPSVEGNAISFKSFTPILPFNGLMSEIITTRSDASLLAGLALEVTRQACGNTGGNDEGSGSVKSINLRHLQMQSVQLVFLGRAQINSNSSNNLELEGSARMRASLLITFSLPMHHDSSGESSVGLSDTANESGANSNGGGAKKRRRTKTNSKTVVLSPAQQLIGSIIRCDWGYLEATLNKLQQRVEQELVHAFVPTDEKVASSVAFASGSNDENDNVTTDSPSEYRQGPTLKPFFPHSLTVEDLYDRISGASKHFGQVDANSIQTSSNSLKDDAKLAELLDLPDEIVATSIASYLQARSLHALRSTNRRMYQNLCKVVPGLRLKLFYHQIRSLEWMERRERKVVTESDAIGYYAGGNNDNTTSLASEYFLHEGEAVLGGDYHRAITGGSTVLLCPRPVTGGNHSQGGAMRFDSQNGVIIPVETSPVSRKSARGGLLCDDPGLGKTITVISLILRSYGLSTKADESLPPSSKSTVLSDEVIFYNYWVTSGFLTRHVRTPAIMTLIKRLLDSDTDSHYFISPIETILQYCPDYLDIIEKPISIQEIKRKVCRSDGKDIRGVEEDIRLCFRNAMDYNPKDHDVHKAASRLLNNFERLLIEFKHEHVKTAAKSISRMTKQSVGSGLVDALKARQRIELQEHLLFSSSTLLVVPNPLLSHWEEQFTMHVDFDYCKRRDESSTSDPLIYFHTSQKNQVARDKISFDLEPFLLQENPFMFIDDGSKALPPSDVLSRFRIVLTSYNRLTAEYYLTSFQQWKWKLGSVEQEVKASKKGSVGERYWGEEGFVPKASPLLKVHWLRLIVDEGHVMGKDVSNAIQFASWVSADRRWVMTGTPTQQISSQNGLRQLFHLSNFLKHEFFARELGQEKTWTHLISRGWKDEKVASFFRLSHLLSFLMIRHTKADLVEIPPPIFSTSYISLSQSETTTYNTLAAVIRTNLITTSMEGRTSGWQDSLLNPRQSRFASEALTNLRVACCGGCQILPSISNVHWNETLTLLRQRHKVDDTKVRVVNDFIDRAQSGMLSSCMGCGIGIQLLFVVPCGDLLCAECISRETTLCRVCGETFDVDDFQRLQPGLMMQFNADLQNREKEERDRKQNIRRALLDETTSPRGGRRQLNVNDINDLEENENGVPEDRFVRSHKRGESCIYSSRYKDGKCLLCREEHFDCNFMNTKRQCQLCFKEYESCPEYASKAKYTIDKLLQLRNESSRNVSELAVRMFSKSSTHSSSHRPLKAIVFSQFRPIYEYFGDRLIREFGGACVADFSFTKTRNEELKKFRLDPQCFIMLLSKQGSHGLDLSFCTHIFFLDTIYDKSLEQQVVARAYRMGATGPVYVEQLTAKDSIEEVMNEMNVGRDSQSLSSSESETDKAEKYAKMHTLLKRVSLIKPRIGAEREHKRKASAVQDGRARVVRFED</sequence>
<dbReference type="GO" id="GO:0008094">
    <property type="term" value="F:ATP-dependent activity, acting on DNA"/>
    <property type="evidence" value="ECO:0000318"/>
    <property type="project" value="GO_Central"/>
</dbReference>
<dbReference type="GO" id="GO:0006281">
    <property type="term" value="P:DNA repair"/>
    <property type="evidence" value="ECO:0000318"/>
    <property type="project" value="GO_Central"/>
</dbReference>
<feature type="compositionally biased region" description="Polar residues" evidence="6">
    <location>
        <begin position="304"/>
        <end position="320"/>
    </location>
</feature>
<dbReference type="Proteomes" id="UP000001449">
    <property type="component" value="Chromosome 17"/>
</dbReference>
<dbReference type="InterPro" id="IPR001487">
    <property type="entry name" value="Bromodomain"/>
</dbReference>
<dbReference type="InParanoid" id="B8CDY7"/>
<evidence type="ECO:0000256" key="3">
    <source>
        <dbReference type="ARBA" id="ARBA00022840"/>
    </source>
</evidence>
<dbReference type="InterPro" id="IPR049730">
    <property type="entry name" value="SNF2/RAD54-like_C"/>
</dbReference>
<dbReference type="PROSITE" id="PS50014">
    <property type="entry name" value="BROMODOMAIN_2"/>
    <property type="match status" value="1"/>
</dbReference>
<dbReference type="InterPro" id="IPR000330">
    <property type="entry name" value="SNF2_N"/>
</dbReference>
<name>B8CDY7_THAPS</name>
<dbReference type="EMBL" id="CM000651">
    <property type="protein sequence ID" value="EED88178.1"/>
    <property type="molecule type" value="Genomic_DNA"/>
</dbReference>
<evidence type="ECO:0000256" key="2">
    <source>
        <dbReference type="ARBA" id="ARBA00022801"/>
    </source>
</evidence>
<evidence type="ECO:0000259" key="7">
    <source>
        <dbReference type="PROSITE" id="PS50014"/>
    </source>
</evidence>
<dbReference type="Gene3D" id="3.40.50.10810">
    <property type="entry name" value="Tandem AAA-ATPase domain"/>
    <property type="match status" value="1"/>
</dbReference>
<dbReference type="GO" id="GO:0005524">
    <property type="term" value="F:ATP binding"/>
    <property type="evidence" value="ECO:0007669"/>
    <property type="project" value="UniProtKB-KW"/>
</dbReference>
<dbReference type="InterPro" id="IPR014001">
    <property type="entry name" value="Helicase_ATP-bd"/>
</dbReference>
<dbReference type="SUPFAM" id="SSF52540">
    <property type="entry name" value="P-loop containing nucleoside triphosphate hydrolases"/>
    <property type="match status" value="2"/>
</dbReference>
<feature type="compositionally biased region" description="Acidic residues" evidence="6">
    <location>
        <begin position="42"/>
        <end position="52"/>
    </location>
</feature>
<evidence type="ECO:0000256" key="5">
    <source>
        <dbReference type="PROSITE-ProRule" id="PRU00035"/>
    </source>
</evidence>
<gene>
    <name evidence="8" type="ORF">THAPSDRAFT_25223</name>
</gene>
<dbReference type="GO" id="GO:0005634">
    <property type="term" value="C:nucleus"/>
    <property type="evidence" value="ECO:0000318"/>
    <property type="project" value="GO_Central"/>
</dbReference>
<dbReference type="eggNOG" id="KOG1001">
    <property type="taxonomic scope" value="Eukaryota"/>
</dbReference>
<evidence type="ECO:0000256" key="4">
    <source>
        <dbReference type="ARBA" id="ARBA00023117"/>
    </source>
</evidence>
<dbReference type="GO" id="GO:0016787">
    <property type="term" value="F:hydrolase activity"/>
    <property type="evidence" value="ECO:0007669"/>
    <property type="project" value="UniProtKB-KW"/>
</dbReference>
<dbReference type="PANTHER" id="PTHR45626:SF14">
    <property type="entry name" value="ATP-DEPENDENT DNA HELICASE (EUROFUNG)"/>
    <property type="match status" value="1"/>
</dbReference>
<feature type="region of interest" description="Disordered" evidence="6">
    <location>
        <begin position="35"/>
        <end position="60"/>
    </location>
</feature>
<dbReference type="Gene3D" id="3.40.50.300">
    <property type="entry name" value="P-loop containing nucleotide triphosphate hydrolases"/>
    <property type="match status" value="1"/>
</dbReference>
<dbReference type="PaxDb" id="35128-Thaps25223"/>
<keyword evidence="3" id="KW-0067">ATP-binding</keyword>
<dbReference type="PRINTS" id="PR00503">
    <property type="entry name" value="BROMODOMAIN"/>
</dbReference>
<reference evidence="8 9" key="1">
    <citation type="journal article" date="2004" name="Science">
        <title>The genome of the diatom Thalassiosira pseudonana: ecology, evolution, and metabolism.</title>
        <authorList>
            <person name="Armbrust E.V."/>
            <person name="Berges J.A."/>
            <person name="Bowler C."/>
            <person name="Green B.R."/>
            <person name="Martinez D."/>
            <person name="Putnam N.H."/>
            <person name="Zhou S."/>
            <person name="Allen A.E."/>
            <person name="Apt K.E."/>
            <person name="Bechner M."/>
            <person name="Brzezinski M.A."/>
            <person name="Chaal B.K."/>
            <person name="Chiovitti A."/>
            <person name="Davis A.K."/>
            <person name="Demarest M.S."/>
            <person name="Detter J.C."/>
            <person name="Glavina T."/>
            <person name="Goodstein D."/>
            <person name="Hadi M.Z."/>
            <person name="Hellsten U."/>
            <person name="Hildebrand M."/>
            <person name="Jenkins B.D."/>
            <person name="Jurka J."/>
            <person name="Kapitonov V.V."/>
            <person name="Kroger N."/>
            <person name="Lau W.W."/>
            <person name="Lane T.W."/>
            <person name="Larimer F.W."/>
            <person name="Lippmeier J.C."/>
            <person name="Lucas S."/>
            <person name="Medina M."/>
            <person name="Montsant A."/>
            <person name="Obornik M."/>
            <person name="Parker M.S."/>
            <person name="Palenik B."/>
            <person name="Pazour G.J."/>
            <person name="Richardson P.M."/>
            <person name="Rynearson T.A."/>
            <person name="Saito M.A."/>
            <person name="Schwartz D.C."/>
            <person name="Thamatrakoln K."/>
            <person name="Valentin K."/>
            <person name="Vardi A."/>
            <person name="Wilkerson F.P."/>
            <person name="Rokhsar D.S."/>
        </authorList>
    </citation>
    <scope>NUCLEOTIDE SEQUENCE [LARGE SCALE GENOMIC DNA]</scope>
    <source>
        <strain evidence="8 9">CCMP1335</strain>
    </source>
</reference>
<keyword evidence="4 5" id="KW-0103">Bromodomain</keyword>
<evidence type="ECO:0000256" key="1">
    <source>
        <dbReference type="ARBA" id="ARBA00022741"/>
    </source>
</evidence>
<accession>B8CDY7</accession>
<protein>
    <recommendedName>
        <fullName evidence="7">Bromo domain-containing protein</fullName>
    </recommendedName>
</protein>
<dbReference type="RefSeq" id="XP_002294344.1">
    <property type="nucleotide sequence ID" value="XM_002294308.1"/>
</dbReference>
<dbReference type="InterPro" id="IPR038718">
    <property type="entry name" value="SNF2-like_sf"/>
</dbReference>
<keyword evidence="1" id="KW-0547">Nucleotide-binding</keyword>
<dbReference type="STRING" id="35128.B8CDY7"/>
<dbReference type="HOGENOM" id="CLU_248556_0_0_1"/>
<dbReference type="InterPro" id="IPR050628">
    <property type="entry name" value="SNF2_RAD54_helicase_TF"/>
</dbReference>
<dbReference type="OMA" id="FLMIRHT"/>
<evidence type="ECO:0000256" key="6">
    <source>
        <dbReference type="SAM" id="MobiDB-lite"/>
    </source>
</evidence>
<dbReference type="Pfam" id="PF00439">
    <property type="entry name" value="Bromodomain"/>
    <property type="match status" value="1"/>
</dbReference>
<feature type="domain" description="Bromo" evidence="7">
    <location>
        <begin position="605"/>
        <end position="677"/>
    </location>
</feature>
<dbReference type="PANTHER" id="PTHR45626">
    <property type="entry name" value="TRANSCRIPTION TERMINATION FACTOR 2-RELATED"/>
    <property type="match status" value="1"/>
</dbReference>